<reference evidence="1" key="2">
    <citation type="submission" date="2020-11" db="EMBL/GenBank/DDBJ databases">
        <authorList>
            <person name="McCartney M.A."/>
            <person name="Auch B."/>
            <person name="Kono T."/>
            <person name="Mallez S."/>
            <person name="Becker A."/>
            <person name="Gohl D.M."/>
            <person name="Silverstein K.A.T."/>
            <person name="Koren S."/>
            <person name="Bechman K.B."/>
            <person name="Herman A."/>
            <person name="Abrahante J.E."/>
            <person name="Garbe J."/>
        </authorList>
    </citation>
    <scope>NUCLEOTIDE SEQUENCE</scope>
    <source>
        <strain evidence="1">Duluth1</strain>
        <tissue evidence="1">Whole animal</tissue>
    </source>
</reference>
<evidence type="ECO:0000313" key="1">
    <source>
        <dbReference type="EMBL" id="KAH3751056.1"/>
    </source>
</evidence>
<gene>
    <name evidence="1" type="ORF">DPMN_185599</name>
</gene>
<dbReference type="EMBL" id="JAIWYP010000010">
    <property type="protein sequence ID" value="KAH3751056.1"/>
    <property type="molecule type" value="Genomic_DNA"/>
</dbReference>
<reference evidence="1" key="1">
    <citation type="journal article" date="2019" name="bioRxiv">
        <title>The Genome of the Zebra Mussel, Dreissena polymorpha: A Resource for Invasive Species Research.</title>
        <authorList>
            <person name="McCartney M.A."/>
            <person name="Auch B."/>
            <person name="Kono T."/>
            <person name="Mallez S."/>
            <person name="Zhang Y."/>
            <person name="Obille A."/>
            <person name="Becker A."/>
            <person name="Abrahante J.E."/>
            <person name="Garbe J."/>
            <person name="Badalamenti J.P."/>
            <person name="Herman A."/>
            <person name="Mangelson H."/>
            <person name="Liachko I."/>
            <person name="Sullivan S."/>
            <person name="Sone E.D."/>
            <person name="Koren S."/>
            <person name="Silverstein K.A.T."/>
            <person name="Beckman K.B."/>
            <person name="Gohl D.M."/>
        </authorList>
    </citation>
    <scope>NUCLEOTIDE SEQUENCE</scope>
    <source>
        <strain evidence="1">Duluth1</strain>
        <tissue evidence="1">Whole animal</tissue>
    </source>
</reference>
<keyword evidence="2" id="KW-1185">Reference proteome</keyword>
<evidence type="ECO:0000313" key="2">
    <source>
        <dbReference type="Proteomes" id="UP000828390"/>
    </source>
</evidence>
<dbReference type="Proteomes" id="UP000828390">
    <property type="component" value="Unassembled WGS sequence"/>
</dbReference>
<accession>A0A9D4DKU1</accession>
<dbReference type="AlphaFoldDB" id="A0A9D4DKU1"/>
<name>A0A9D4DKU1_DREPO</name>
<comment type="caution">
    <text evidence="1">The sequence shown here is derived from an EMBL/GenBank/DDBJ whole genome shotgun (WGS) entry which is preliminary data.</text>
</comment>
<sequence length="64" mass="7033">MASSHGRVMPMLVCASLDNTSGLALCPSRLARYRLTTFHNNPPDFDEADRTLCRVGVPEPDVVM</sequence>
<organism evidence="1 2">
    <name type="scientific">Dreissena polymorpha</name>
    <name type="common">Zebra mussel</name>
    <name type="synonym">Mytilus polymorpha</name>
    <dbReference type="NCBI Taxonomy" id="45954"/>
    <lineage>
        <taxon>Eukaryota</taxon>
        <taxon>Metazoa</taxon>
        <taxon>Spiralia</taxon>
        <taxon>Lophotrochozoa</taxon>
        <taxon>Mollusca</taxon>
        <taxon>Bivalvia</taxon>
        <taxon>Autobranchia</taxon>
        <taxon>Heteroconchia</taxon>
        <taxon>Euheterodonta</taxon>
        <taxon>Imparidentia</taxon>
        <taxon>Neoheterodontei</taxon>
        <taxon>Myida</taxon>
        <taxon>Dreissenoidea</taxon>
        <taxon>Dreissenidae</taxon>
        <taxon>Dreissena</taxon>
    </lineage>
</organism>
<proteinExistence type="predicted"/>
<protein>
    <submittedName>
        <fullName evidence="1">Uncharacterized protein</fullName>
    </submittedName>
</protein>